<dbReference type="InterPro" id="IPR004358">
    <property type="entry name" value="Sig_transdc_His_kin-like_C"/>
</dbReference>
<keyword evidence="6" id="KW-0067">ATP-binding</keyword>
<keyword evidence="8" id="KW-1133">Transmembrane helix</keyword>
<dbReference type="AlphaFoldDB" id="A0A4U3L018"/>
<feature type="domain" description="Histidine kinase" evidence="9">
    <location>
        <begin position="230"/>
        <end position="447"/>
    </location>
</feature>
<dbReference type="GO" id="GO:0000156">
    <property type="term" value="F:phosphorelay response regulator activity"/>
    <property type="evidence" value="ECO:0007669"/>
    <property type="project" value="TreeGrafter"/>
</dbReference>
<dbReference type="GO" id="GO:0005524">
    <property type="term" value="F:ATP binding"/>
    <property type="evidence" value="ECO:0007669"/>
    <property type="project" value="UniProtKB-KW"/>
</dbReference>
<dbReference type="Pfam" id="PF02518">
    <property type="entry name" value="HATPase_c"/>
    <property type="match status" value="1"/>
</dbReference>
<evidence type="ECO:0000256" key="1">
    <source>
        <dbReference type="ARBA" id="ARBA00000085"/>
    </source>
</evidence>
<evidence type="ECO:0000259" key="9">
    <source>
        <dbReference type="PROSITE" id="PS50109"/>
    </source>
</evidence>
<dbReference type="GO" id="GO:0030295">
    <property type="term" value="F:protein kinase activator activity"/>
    <property type="evidence" value="ECO:0007669"/>
    <property type="project" value="TreeGrafter"/>
</dbReference>
<dbReference type="PANTHER" id="PTHR42878">
    <property type="entry name" value="TWO-COMPONENT HISTIDINE KINASE"/>
    <property type="match status" value="1"/>
</dbReference>
<evidence type="ECO:0000256" key="7">
    <source>
        <dbReference type="ARBA" id="ARBA00023012"/>
    </source>
</evidence>
<comment type="catalytic activity">
    <reaction evidence="1">
        <text>ATP + protein L-histidine = ADP + protein N-phospho-L-histidine.</text>
        <dbReference type="EC" id="2.7.13.3"/>
    </reaction>
</comment>
<feature type="transmembrane region" description="Helical" evidence="8">
    <location>
        <begin position="35"/>
        <end position="53"/>
    </location>
</feature>
<protein>
    <recommendedName>
        <fullName evidence="2">histidine kinase</fullName>
        <ecNumber evidence="2">2.7.13.3</ecNumber>
    </recommendedName>
</protein>
<keyword evidence="7" id="KW-0902">Two-component regulatory system</keyword>
<evidence type="ECO:0000313" key="10">
    <source>
        <dbReference type="EMBL" id="TKK68285.1"/>
    </source>
</evidence>
<comment type="caution">
    <text evidence="10">The sequence shown here is derived from an EMBL/GenBank/DDBJ whole genome shotgun (WGS) entry which is preliminary data.</text>
</comment>
<gene>
    <name evidence="10" type="ORF">FC093_11665</name>
</gene>
<organism evidence="10 11">
    <name type="scientific">Ilyomonas limi</name>
    <dbReference type="NCBI Taxonomy" id="2575867"/>
    <lineage>
        <taxon>Bacteria</taxon>
        <taxon>Pseudomonadati</taxon>
        <taxon>Bacteroidota</taxon>
        <taxon>Chitinophagia</taxon>
        <taxon>Chitinophagales</taxon>
        <taxon>Chitinophagaceae</taxon>
        <taxon>Ilyomonas</taxon>
    </lineage>
</organism>
<reference evidence="10 11" key="1">
    <citation type="submission" date="2019-05" db="EMBL/GenBank/DDBJ databases">
        <title>Panacibacter sp. strain 17mud1-8 Genome sequencing and assembly.</title>
        <authorList>
            <person name="Chhetri G."/>
        </authorList>
    </citation>
    <scope>NUCLEOTIDE SEQUENCE [LARGE SCALE GENOMIC DNA]</scope>
    <source>
        <strain evidence="10 11">17mud1-8</strain>
    </source>
</reference>
<dbReference type="EMBL" id="SZQL01000008">
    <property type="protein sequence ID" value="TKK68285.1"/>
    <property type="molecule type" value="Genomic_DNA"/>
</dbReference>
<evidence type="ECO:0000256" key="2">
    <source>
        <dbReference type="ARBA" id="ARBA00012438"/>
    </source>
</evidence>
<evidence type="ECO:0000256" key="5">
    <source>
        <dbReference type="ARBA" id="ARBA00022777"/>
    </source>
</evidence>
<dbReference type="RefSeq" id="WP_137261964.1">
    <property type="nucleotide sequence ID" value="NZ_SZQL01000008.1"/>
</dbReference>
<dbReference type="PRINTS" id="PR00344">
    <property type="entry name" value="BCTRLSENSOR"/>
</dbReference>
<keyword evidence="3" id="KW-0808">Transferase</keyword>
<evidence type="ECO:0000256" key="3">
    <source>
        <dbReference type="ARBA" id="ARBA00022679"/>
    </source>
</evidence>
<dbReference type="GO" id="GO:0004673">
    <property type="term" value="F:protein histidine kinase activity"/>
    <property type="evidence" value="ECO:0007669"/>
    <property type="project" value="UniProtKB-EC"/>
</dbReference>
<proteinExistence type="predicted"/>
<keyword evidence="11" id="KW-1185">Reference proteome</keyword>
<dbReference type="InterPro" id="IPR003594">
    <property type="entry name" value="HATPase_dom"/>
</dbReference>
<evidence type="ECO:0000313" key="11">
    <source>
        <dbReference type="Proteomes" id="UP000305848"/>
    </source>
</evidence>
<keyword evidence="8" id="KW-0812">Transmembrane</keyword>
<evidence type="ECO:0000256" key="4">
    <source>
        <dbReference type="ARBA" id="ARBA00022741"/>
    </source>
</evidence>
<evidence type="ECO:0000256" key="8">
    <source>
        <dbReference type="SAM" id="Phobius"/>
    </source>
</evidence>
<dbReference type="OrthoDB" id="1931120at2"/>
<dbReference type="Proteomes" id="UP000305848">
    <property type="component" value="Unassembled WGS sequence"/>
</dbReference>
<keyword evidence="8" id="KW-0472">Membrane</keyword>
<evidence type="ECO:0000256" key="6">
    <source>
        <dbReference type="ARBA" id="ARBA00022840"/>
    </source>
</evidence>
<dbReference type="Gene3D" id="3.30.565.10">
    <property type="entry name" value="Histidine kinase-like ATPase, C-terminal domain"/>
    <property type="match status" value="1"/>
</dbReference>
<feature type="transmembrane region" description="Helical" evidence="8">
    <location>
        <begin position="10"/>
        <end position="29"/>
    </location>
</feature>
<dbReference type="SUPFAM" id="SSF55874">
    <property type="entry name" value="ATPase domain of HSP90 chaperone/DNA topoisomerase II/histidine kinase"/>
    <property type="match status" value="1"/>
</dbReference>
<accession>A0A4U3L018</accession>
<dbReference type="PROSITE" id="PS50109">
    <property type="entry name" value="HIS_KIN"/>
    <property type="match status" value="1"/>
</dbReference>
<dbReference type="SMART" id="SM00387">
    <property type="entry name" value="HATPase_c"/>
    <property type="match status" value="1"/>
</dbReference>
<keyword evidence="5 10" id="KW-0418">Kinase</keyword>
<dbReference type="InterPro" id="IPR005467">
    <property type="entry name" value="His_kinase_dom"/>
</dbReference>
<dbReference type="PANTHER" id="PTHR42878:SF7">
    <property type="entry name" value="SENSOR HISTIDINE KINASE GLRK"/>
    <property type="match status" value="1"/>
</dbReference>
<sequence length="447" mass="50728">MTFKKYELSILSRVIILFVILTIEAYFIVNSEIVYAIMLSPVLIYQVFNFYLFHKRAQREVEEFVEAIHYRDFSRHFNVKLAPAGLQPLRAGFNEINLAFKQIAREKETQYQYLQKILELVDTGILSYSIEDGKVVWMNEALKNLLQVPYLRTIDSLDIRDAALHAQVKDLKPGETLITEVHPEKTAIKILLSATAFQTDGSMYKLIAFQNINEALDETENNAWQKLLRVLTHEIMNSVAPISSLAGTLKDRLHESLPVLADNNNSVEDLEMGIDTIRRRSENLLKFVDTYRNLNKIQTLTLTTAYVRDIFENLYQLMEPTLEAKNIELDVILKDTSLQLEADINLVEQMLINLVINAIDAVKNKANPVISLSGSVNSNKKVIIKVSDNGYGMEPEIMDKIFVPFFTTKKTGSGIGLSLCKQIMQLHKGSIAVQSAVGEGTTFTLQF</sequence>
<name>A0A4U3L018_9BACT</name>
<dbReference type="InterPro" id="IPR050351">
    <property type="entry name" value="BphY/WalK/GraS-like"/>
</dbReference>
<keyword evidence="4" id="KW-0547">Nucleotide-binding</keyword>
<dbReference type="InterPro" id="IPR036890">
    <property type="entry name" value="HATPase_C_sf"/>
</dbReference>
<dbReference type="GO" id="GO:0007234">
    <property type="term" value="P:osmosensory signaling via phosphorelay pathway"/>
    <property type="evidence" value="ECO:0007669"/>
    <property type="project" value="TreeGrafter"/>
</dbReference>
<dbReference type="EC" id="2.7.13.3" evidence="2"/>